<dbReference type="Proteomes" id="UP000233618">
    <property type="component" value="Unassembled WGS sequence"/>
</dbReference>
<dbReference type="InterPro" id="IPR005181">
    <property type="entry name" value="SASA"/>
</dbReference>
<keyword evidence="1" id="KW-0378">Hydrolase</keyword>
<dbReference type="GO" id="GO:0005975">
    <property type="term" value="P:carbohydrate metabolic process"/>
    <property type="evidence" value="ECO:0007669"/>
    <property type="project" value="TreeGrafter"/>
</dbReference>
<feature type="signal peptide" evidence="2">
    <location>
        <begin position="1"/>
        <end position="22"/>
    </location>
</feature>
<dbReference type="GO" id="GO:0001681">
    <property type="term" value="F:sialate O-acetylesterase activity"/>
    <property type="evidence" value="ECO:0007669"/>
    <property type="project" value="InterPro"/>
</dbReference>
<dbReference type="RefSeq" id="WP_180327152.1">
    <property type="nucleotide sequence ID" value="NZ_MVDE01000001.1"/>
</dbReference>
<comment type="caution">
    <text evidence="4">The sequence shown here is derived from an EMBL/GenBank/DDBJ whole genome shotgun (WGS) entry which is preliminary data.</text>
</comment>
<dbReference type="SUPFAM" id="SSF52266">
    <property type="entry name" value="SGNH hydrolase"/>
    <property type="match status" value="1"/>
</dbReference>
<organism evidence="4 5">
    <name type="scientific">Labilibaculum manganireducens</name>
    <dbReference type="NCBI Taxonomy" id="1940525"/>
    <lineage>
        <taxon>Bacteria</taxon>
        <taxon>Pseudomonadati</taxon>
        <taxon>Bacteroidota</taxon>
        <taxon>Bacteroidia</taxon>
        <taxon>Marinilabiliales</taxon>
        <taxon>Marinifilaceae</taxon>
        <taxon>Labilibaculum</taxon>
    </lineage>
</organism>
<dbReference type="EMBL" id="MVDE01000001">
    <property type="protein sequence ID" value="PKQ69598.1"/>
    <property type="molecule type" value="Genomic_DNA"/>
</dbReference>
<dbReference type="PANTHER" id="PTHR22901:SF0">
    <property type="entry name" value="SIALATE O-ACETYLESTERASE"/>
    <property type="match status" value="1"/>
</dbReference>
<evidence type="ECO:0000313" key="5">
    <source>
        <dbReference type="Proteomes" id="UP000233618"/>
    </source>
</evidence>
<keyword evidence="5" id="KW-1185">Reference proteome</keyword>
<feature type="domain" description="Sialate O-acetylesterase" evidence="3">
    <location>
        <begin position="107"/>
        <end position="214"/>
    </location>
</feature>
<keyword evidence="2" id="KW-0732">Signal</keyword>
<evidence type="ECO:0000259" key="3">
    <source>
        <dbReference type="Pfam" id="PF03629"/>
    </source>
</evidence>
<feature type="domain" description="Sialate O-acetylesterase" evidence="3">
    <location>
        <begin position="437"/>
        <end position="541"/>
    </location>
</feature>
<reference evidence="4 5" key="1">
    <citation type="journal article" date="2017" name="Front. Microbiol.">
        <title>Labilibaculum manganireducens gen. nov., sp. nov. and Labilibaculum filiforme sp. nov., Novel Bacteroidetes Isolated from Subsurface Sediments of the Baltic Sea.</title>
        <authorList>
            <person name="Vandieken V."/>
            <person name="Marshall I.P."/>
            <person name="Niemann H."/>
            <person name="Engelen B."/>
            <person name="Cypionka H."/>
        </authorList>
    </citation>
    <scope>NUCLEOTIDE SEQUENCE [LARGE SCALE GENOMIC DNA]</scope>
    <source>
        <strain evidence="4 5">59.10-2M</strain>
    </source>
</reference>
<dbReference type="InterPro" id="IPR036514">
    <property type="entry name" value="SGNH_hydro_sf"/>
</dbReference>
<dbReference type="PANTHER" id="PTHR22901">
    <property type="entry name" value="SIALATE O-ACETYLESTERASE"/>
    <property type="match status" value="1"/>
</dbReference>
<gene>
    <name evidence="4" type="ORF">BZG01_00470</name>
</gene>
<proteinExistence type="predicted"/>
<evidence type="ECO:0000256" key="2">
    <source>
        <dbReference type="SAM" id="SignalP"/>
    </source>
</evidence>
<accession>A0A2N3IH65</accession>
<feature type="chain" id="PRO_5014600037" description="Sialate O-acetylesterase domain-containing protein" evidence="2">
    <location>
        <begin position="23"/>
        <end position="653"/>
    </location>
</feature>
<evidence type="ECO:0000313" key="4">
    <source>
        <dbReference type="EMBL" id="PKQ69598.1"/>
    </source>
</evidence>
<dbReference type="AlphaFoldDB" id="A0A2N3IH65"/>
<evidence type="ECO:0000256" key="1">
    <source>
        <dbReference type="ARBA" id="ARBA00022801"/>
    </source>
</evidence>
<sequence>MKRYKFVIFLFTLIFSGANCFAQEIILSPLFGDGMVIQRDKPVSVFGEAPANEKITVLFRDQHKQAVSDEKGKWKIELDSEVYGGPNNLTVKTKNETLEIKDVYVGEVWICSGQSNMEMPLLGNWAHVNNAEEEVANADLPNLHLFMVDRNTSFQPETEIESKGWKTCTPESCKEFSAVAYFFGRDLLENLNMPIGLIQSAWGGTVAEAWTSASTLKSIADFREKVLQIEKNPASKEELQLKYKKDLAAFIQETGEADKGINGKDTIFASVDLNDADWMPMNLPGMVESTKIGSVDGSIWFRKTISISDENANKEMTLHIAAPDDADETWFNGIKVGESTEWDVPRQYKLASNLVKPGKNVIAIRLSDYRGAGGFMGEASHFALTSEDGFRMELAKNWKCKVGYNLKDIKTIPIEINDPNQPTVLFNAMINPLIPYSFRGVIWYQGESNAGRAKQYEELFPAMINDWRSKWGGEDFPFIFVQLASYLKRNTEPVNDSWAELREAQRLTLKLPNTGMAVAVDIGDAKNIHPGNKQDVGKRLALWARNKVYGGNIPYCGPTYKAMLAKNSSLVVEFDHCYKGLTVSDNREVTGFAIAGKDGVYHWAKAKIDKNTIILNSDQVAEPVSVRYAWSSNPDCNLINSAKLPAGPFEAKL</sequence>
<dbReference type="Gene3D" id="3.40.50.1110">
    <property type="entry name" value="SGNH hydrolase"/>
    <property type="match status" value="2"/>
</dbReference>
<dbReference type="Pfam" id="PF03629">
    <property type="entry name" value="SASA"/>
    <property type="match status" value="2"/>
</dbReference>
<dbReference type="SUPFAM" id="SSF49785">
    <property type="entry name" value="Galactose-binding domain-like"/>
    <property type="match status" value="1"/>
</dbReference>
<protein>
    <recommendedName>
        <fullName evidence="3">Sialate O-acetylesterase domain-containing protein</fullName>
    </recommendedName>
</protein>
<dbReference type="InterPro" id="IPR039329">
    <property type="entry name" value="SIAE"/>
</dbReference>
<dbReference type="InterPro" id="IPR008979">
    <property type="entry name" value="Galactose-bd-like_sf"/>
</dbReference>
<name>A0A2N3IH65_9BACT</name>